<name>A0A3S0J9M7_9BACT</name>
<gene>
    <name evidence="2" type="ORF">EJV47_13805</name>
</gene>
<dbReference type="OrthoDB" id="954262at2"/>
<organism evidence="2 3">
    <name type="scientific">Hymenobacter gummosus</name>
    <dbReference type="NCBI Taxonomy" id="1776032"/>
    <lineage>
        <taxon>Bacteria</taxon>
        <taxon>Pseudomonadati</taxon>
        <taxon>Bacteroidota</taxon>
        <taxon>Cytophagia</taxon>
        <taxon>Cytophagales</taxon>
        <taxon>Hymenobacteraceae</taxon>
        <taxon>Hymenobacter</taxon>
    </lineage>
</organism>
<keyword evidence="3" id="KW-1185">Reference proteome</keyword>
<dbReference type="CDD" id="cd00657">
    <property type="entry name" value="Ferritin_like"/>
    <property type="match status" value="1"/>
</dbReference>
<dbReference type="InterPro" id="IPR009078">
    <property type="entry name" value="Ferritin-like_SF"/>
</dbReference>
<protein>
    <submittedName>
        <fullName evidence="2">Ferritin-like domain-containing protein</fullName>
    </submittedName>
</protein>
<evidence type="ECO:0000313" key="2">
    <source>
        <dbReference type="EMBL" id="RTQ49216.1"/>
    </source>
</evidence>
<dbReference type="PROSITE" id="PS51318">
    <property type="entry name" value="TAT"/>
    <property type="match status" value="1"/>
</dbReference>
<accession>A0A3S0J9M7</accession>
<keyword evidence="1" id="KW-0732">Signal</keyword>
<feature type="chain" id="PRO_5018585636" evidence="1">
    <location>
        <begin position="34"/>
        <end position="237"/>
    </location>
</feature>
<comment type="caution">
    <text evidence="2">The sequence shown here is derived from an EMBL/GenBank/DDBJ whole genome shotgun (WGS) entry which is preliminary data.</text>
</comment>
<dbReference type="InterPro" id="IPR006311">
    <property type="entry name" value="TAT_signal"/>
</dbReference>
<evidence type="ECO:0000313" key="3">
    <source>
        <dbReference type="Proteomes" id="UP000282184"/>
    </source>
</evidence>
<dbReference type="SUPFAM" id="SSF47240">
    <property type="entry name" value="Ferritin-like"/>
    <property type="match status" value="1"/>
</dbReference>
<proteinExistence type="predicted"/>
<dbReference type="Gene3D" id="1.20.1260.10">
    <property type="match status" value="1"/>
</dbReference>
<dbReference type="Proteomes" id="UP000282184">
    <property type="component" value="Unassembled WGS sequence"/>
</dbReference>
<feature type="signal peptide" evidence="1">
    <location>
        <begin position="1"/>
        <end position="33"/>
    </location>
</feature>
<reference evidence="2 3" key="1">
    <citation type="submission" date="2018-12" db="EMBL/GenBank/DDBJ databases">
        <title>Hymenobacter gummosus sp. nov., isolated from a spring.</title>
        <authorList>
            <person name="Nie L."/>
        </authorList>
    </citation>
    <scope>NUCLEOTIDE SEQUENCE [LARGE SCALE GENOMIC DNA]</scope>
    <source>
        <strain evidence="2 3">KCTC 52166</strain>
    </source>
</reference>
<dbReference type="AlphaFoldDB" id="A0A3S0J9M7"/>
<sequence length="237" mass="25061">MPEASSSSSPSTLNRRSFLASAGVATASLLVLAACEDDNPAPTTDPFIALAAGDPGVLSYFYLLERFSAEFYNKVLAAPPTDLTATDLAVLRDLYRHELAHRETLNQVFSANGLTLDVNLPALEFKYDSFTLTTRAGVLSAAQTIEDMGVAALAGAAKLVADANYLQLVLKIMAVEARHAAAIRDLNQAGSFAGADVVPQTGTEAGLNRVLTPTEVLAEFTAKYSPIKLRADNLPTS</sequence>
<dbReference type="InterPro" id="IPR012347">
    <property type="entry name" value="Ferritin-like"/>
</dbReference>
<evidence type="ECO:0000256" key="1">
    <source>
        <dbReference type="SAM" id="SignalP"/>
    </source>
</evidence>
<dbReference type="Pfam" id="PF13668">
    <property type="entry name" value="Ferritin_2"/>
    <property type="match status" value="1"/>
</dbReference>
<dbReference type="RefSeq" id="WP_126693747.1">
    <property type="nucleotide sequence ID" value="NZ_RXOF01000007.1"/>
</dbReference>
<dbReference type="EMBL" id="RXOF01000007">
    <property type="protein sequence ID" value="RTQ49216.1"/>
    <property type="molecule type" value="Genomic_DNA"/>
</dbReference>